<evidence type="ECO:0000313" key="1">
    <source>
        <dbReference type="EMBL" id="BBM40510.1"/>
    </source>
</evidence>
<dbReference type="OrthoDB" id="9976452at2"/>
<reference evidence="1 2" key="1">
    <citation type="submission" date="2019-07" db="EMBL/GenBank/DDBJ databases">
        <title>Complete Genome Sequence of Leptotrichia shahii Strain JCM 16776.</title>
        <authorList>
            <person name="Watanabe S."/>
            <person name="Cui L."/>
        </authorList>
    </citation>
    <scope>NUCLEOTIDE SEQUENCE [LARGE SCALE GENOMIC DNA]</scope>
    <source>
        <strain evidence="1 2">JCM16776</strain>
    </source>
</reference>
<gene>
    <name evidence="1" type="ORF">JCM16776_0730</name>
</gene>
<dbReference type="EMBL" id="AP019827">
    <property type="protein sequence ID" value="BBM40510.1"/>
    <property type="molecule type" value="Genomic_DNA"/>
</dbReference>
<dbReference type="STRING" id="1122172.GCA_000373045_00672"/>
<dbReference type="KEGG" id="lsz:JCM16776_0730"/>
<dbReference type="RefSeq" id="WP_018450301.1">
    <property type="nucleotide sequence ID" value="NZ_AP019827.1"/>
</dbReference>
<proteinExistence type="predicted"/>
<protein>
    <submittedName>
        <fullName evidence="1">Uncharacterized protein</fullName>
    </submittedName>
</protein>
<organism evidence="1 2">
    <name type="scientific">Leptotrichia shahii</name>
    <dbReference type="NCBI Taxonomy" id="157691"/>
    <lineage>
        <taxon>Bacteria</taxon>
        <taxon>Fusobacteriati</taxon>
        <taxon>Fusobacteriota</taxon>
        <taxon>Fusobacteriia</taxon>
        <taxon>Fusobacteriales</taxon>
        <taxon>Leptotrichiaceae</taxon>
        <taxon>Leptotrichia</taxon>
    </lineage>
</organism>
<dbReference type="Proteomes" id="UP000322617">
    <property type="component" value="Chromosome"/>
</dbReference>
<dbReference type="AlphaFoldDB" id="A0A510JMF1"/>
<sequence length="48" mass="5629">MSKKIMRIVFCFIITFIGVVQIEQTKDFLDLAKLVVSFAFGMWVSKWI</sequence>
<name>A0A510JMF1_9FUSO</name>
<evidence type="ECO:0000313" key="2">
    <source>
        <dbReference type="Proteomes" id="UP000322617"/>
    </source>
</evidence>
<keyword evidence="2" id="KW-1185">Reference proteome</keyword>
<accession>A0A510JMF1</accession>